<keyword evidence="3" id="KW-1003">Cell membrane</keyword>
<dbReference type="GO" id="GO:0015421">
    <property type="term" value="F:ABC-type oligopeptide transporter activity"/>
    <property type="evidence" value="ECO:0007669"/>
    <property type="project" value="TreeGrafter"/>
</dbReference>
<evidence type="ECO:0000313" key="14">
    <source>
        <dbReference type="Proteomes" id="UP000285278"/>
    </source>
</evidence>
<dbReference type="PANTHER" id="PTHR43394">
    <property type="entry name" value="ATP-DEPENDENT PERMEASE MDL1, MITOCHONDRIAL"/>
    <property type="match status" value="1"/>
</dbReference>
<dbReference type="PROSITE" id="PS50893">
    <property type="entry name" value="ABC_TRANSPORTER_2"/>
    <property type="match status" value="2"/>
</dbReference>
<dbReference type="PANTHER" id="PTHR43394:SF1">
    <property type="entry name" value="ATP-BINDING CASSETTE SUB-FAMILY B MEMBER 10, MITOCHONDRIAL"/>
    <property type="match status" value="1"/>
</dbReference>
<keyword evidence="14" id="KW-1185">Reference proteome</keyword>
<dbReference type="PROSITE" id="PS50929">
    <property type="entry name" value="ABC_TM1F"/>
    <property type="match status" value="2"/>
</dbReference>
<dbReference type="GO" id="GO:0016887">
    <property type="term" value="F:ATP hydrolysis activity"/>
    <property type="evidence" value="ECO:0007669"/>
    <property type="project" value="InterPro"/>
</dbReference>
<keyword evidence="4 10" id="KW-0812">Transmembrane</keyword>
<dbReference type="Pfam" id="PF00664">
    <property type="entry name" value="ABC_membrane"/>
    <property type="match status" value="2"/>
</dbReference>
<feature type="domain" description="ABC transporter" evidence="11">
    <location>
        <begin position="874"/>
        <end position="1124"/>
    </location>
</feature>
<evidence type="ECO:0000256" key="9">
    <source>
        <dbReference type="ARBA" id="ARBA00061644"/>
    </source>
</evidence>
<evidence type="ECO:0000256" key="5">
    <source>
        <dbReference type="ARBA" id="ARBA00022741"/>
    </source>
</evidence>
<dbReference type="InterPro" id="IPR036640">
    <property type="entry name" value="ABC1_TM_sf"/>
</dbReference>
<dbReference type="FunFam" id="3.40.50.300:FF:000299">
    <property type="entry name" value="ABC transporter ATP-binding protein/permease"/>
    <property type="match status" value="1"/>
</dbReference>
<dbReference type="AlphaFoldDB" id="A0A418Q6G9"/>
<gene>
    <name evidence="13" type="ORF">D3M95_07570</name>
</gene>
<evidence type="ECO:0000256" key="6">
    <source>
        <dbReference type="ARBA" id="ARBA00022840"/>
    </source>
</evidence>
<keyword evidence="7 10" id="KW-1133">Transmembrane helix</keyword>
<dbReference type="SUPFAM" id="SSF52540">
    <property type="entry name" value="P-loop containing nucleoside triphosphate hydrolases"/>
    <property type="match status" value="2"/>
</dbReference>
<dbReference type="GO" id="GO:0005524">
    <property type="term" value="F:ATP binding"/>
    <property type="evidence" value="ECO:0007669"/>
    <property type="project" value="UniProtKB-KW"/>
</dbReference>
<keyword evidence="8 10" id="KW-0472">Membrane</keyword>
<feature type="transmembrane region" description="Helical" evidence="10">
    <location>
        <begin position="693"/>
        <end position="711"/>
    </location>
</feature>
<proteinExistence type="inferred from homology"/>
<dbReference type="OrthoDB" id="9806127at2"/>
<name>A0A418Q6G9_9CORY</name>
<dbReference type="STRING" id="1451189.CFAL_07540"/>
<evidence type="ECO:0000256" key="7">
    <source>
        <dbReference type="ARBA" id="ARBA00022989"/>
    </source>
</evidence>
<sequence>MPAAEIALPLFAGGALDGRNGAITGLVAAAVARFLFQGGRRFLSGTFSVRAQHMLRMRMFSGVNNSLNSSSGTLATGQVISRSISDLNQINTTLVMLPLMSGSVLELVLILGVIWWMSWPIAIVVSLHIPILLWVAYLSRTALYEPSRWSKQQAAEVASEVEQVVTGAHVVKSFAQEPREQATYTALARTQFSINMLVARLTARFQPALSSIPNIAMVATIAVGGWLVFHGRISAGEFLAVATYVTMLARLSRLAAGMLVSLHTTAPSVDRVFELIDAPPRPVGTEQRSGAYGIRGTVPVAPGTPPIEVDITAGESVMVRGPVASGKTRFAHAISGVDANDAAHLTLPDGTPLLDLRPEDRPVLVFDQPFLFSATIAENIRLGYPATDDEVWRAARLACADEFITEAGGLGTVVGPRGLTLSGGQRQRIALARALLRSPGFIVFDDATSAIDSTTEQRILRNLRAEVGRPTVVYISHRDTPAGWDIDRFIDLPAAPLQEQAEEQEQEAAASFKTAVPTDWIPTAPAYSIDPRVDEFEGRFSLRALLRMAPVLIALVVGTLLLSSAADIALPAFVRHALDAGVSAGNVRVLVTTCLIALGVVLVSWAAMSANAILTTLTGERLLLALRTRMFRHMQSMDLTWFQSRPAGKIMTRLTTDIDTLSSFLQSGLSQTIASVTMLVGITVMLFATDLTLTAIVLAFVPAIVIATWIFRRISSRLYRRARAQVSEVNATFQEALTALPTTQAYNYGPVVERRLRTQSAGYVRLRTLAQSAVSLYFPGVNLLTQLAQATILAVGTSLVARGDTTQGAVIAFSLYLTMFFGPIQQLSQIFDQFQQASVSVERIEEFLSHSPSVVSEPGAVPATTDRVGSQPAISFDGVRFSYGGNSPESAEPAESAATEIPSMSRPTIDLTHTFTGVTAIVGATGAGKSTVVRLVARFMDPQSGRVTADGSTIRRFTVPSWRGRIGTAPQEPHLFAGTVASNIAYGRPDAARDDILAAIDRIGGSAVISTIPGGVDAPVGPGHPALSAGQQHIVALARAELIQPAVMLLDEATAHLSDEEEETVIAALRAAAQGRTALIVAHKLKTAQTADHIVVMEHGQIVETGTHAELVERNGEYARLWKATDNTGSSTIAESDVT</sequence>
<accession>A0A418Q6G9</accession>
<comment type="caution">
    <text evidence="13">The sequence shown here is derived from an EMBL/GenBank/DDBJ whole genome shotgun (WGS) entry which is preliminary data.</text>
</comment>
<protein>
    <submittedName>
        <fullName evidence="13">ABC transporter ATP-binding protein</fullName>
    </submittedName>
</protein>
<dbReference type="SMART" id="SM00382">
    <property type="entry name" value="AAA"/>
    <property type="match status" value="2"/>
</dbReference>
<dbReference type="Proteomes" id="UP000285278">
    <property type="component" value="Unassembled WGS sequence"/>
</dbReference>
<dbReference type="Pfam" id="PF00005">
    <property type="entry name" value="ABC_tran"/>
    <property type="match status" value="2"/>
</dbReference>
<dbReference type="Gene3D" id="1.20.1560.10">
    <property type="entry name" value="ABC transporter type 1, transmembrane domain"/>
    <property type="match status" value="2"/>
</dbReference>
<organism evidence="13 14">
    <name type="scientific">Corynebacterium falsenii</name>
    <dbReference type="NCBI Taxonomy" id="108486"/>
    <lineage>
        <taxon>Bacteria</taxon>
        <taxon>Bacillati</taxon>
        <taxon>Actinomycetota</taxon>
        <taxon>Actinomycetes</taxon>
        <taxon>Mycobacteriales</taxon>
        <taxon>Corynebacteriaceae</taxon>
        <taxon>Corynebacterium</taxon>
    </lineage>
</organism>
<feature type="transmembrane region" description="Helical" evidence="10">
    <location>
        <begin position="94"/>
        <end position="115"/>
    </location>
</feature>
<keyword evidence="6 13" id="KW-0067">ATP-binding</keyword>
<evidence type="ECO:0000313" key="13">
    <source>
        <dbReference type="EMBL" id="RIX34410.1"/>
    </source>
</evidence>
<dbReference type="InterPro" id="IPR003439">
    <property type="entry name" value="ABC_transporter-like_ATP-bd"/>
</dbReference>
<evidence type="ECO:0000256" key="2">
    <source>
        <dbReference type="ARBA" id="ARBA00022448"/>
    </source>
</evidence>
<dbReference type="InterPro" id="IPR027417">
    <property type="entry name" value="P-loop_NTPase"/>
</dbReference>
<dbReference type="PROSITE" id="PS00211">
    <property type="entry name" value="ABC_TRANSPORTER_1"/>
    <property type="match status" value="1"/>
</dbReference>
<reference evidence="13 14" key="1">
    <citation type="submission" date="2018-09" db="EMBL/GenBank/DDBJ databases">
        <title>Optimization and identification of Corynebacterium falsenii FN1-14 from fish paste.</title>
        <authorList>
            <person name="Daroonpunt R."/>
            <person name="Tanasupawat S."/>
        </authorList>
    </citation>
    <scope>NUCLEOTIDE SEQUENCE [LARGE SCALE GENOMIC DNA]</scope>
    <source>
        <strain evidence="13 14">FN1-14</strain>
    </source>
</reference>
<dbReference type="SUPFAM" id="SSF90123">
    <property type="entry name" value="ABC transporter transmembrane region"/>
    <property type="match status" value="2"/>
</dbReference>
<keyword evidence="2" id="KW-0813">Transport</keyword>
<evidence type="ECO:0000256" key="8">
    <source>
        <dbReference type="ARBA" id="ARBA00023136"/>
    </source>
</evidence>
<feature type="transmembrane region" description="Helical" evidence="10">
    <location>
        <begin position="208"/>
        <end position="229"/>
    </location>
</feature>
<keyword evidence="5" id="KW-0547">Nucleotide-binding</keyword>
<feature type="transmembrane region" description="Helical" evidence="10">
    <location>
        <begin position="590"/>
        <end position="614"/>
    </location>
</feature>
<dbReference type="GO" id="GO:0005886">
    <property type="term" value="C:plasma membrane"/>
    <property type="evidence" value="ECO:0007669"/>
    <property type="project" value="UniProtKB-SubCell"/>
</dbReference>
<evidence type="ECO:0000256" key="4">
    <source>
        <dbReference type="ARBA" id="ARBA00022692"/>
    </source>
</evidence>
<feature type="domain" description="ABC transmembrane type-1" evidence="12">
    <location>
        <begin position="3"/>
        <end position="264"/>
    </location>
</feature>
<evidence type="ECO:0000259" key="11">
    <source>
        <dbReference type="PROSITE" id="PS50893"/>
    </source>
</evidence>
<evidence type="ECO:0000256" key="10">
    <source>
        <dbReference type="SAM" id="Phobius"/>
    </source>
</evidence>
<evidence type="ECO:0000256" key="3">
    <source>
        <dbReference type="ARBA" id="ARBA00022475"/>
    </source>
</evidence>
<dbReference type="InterPro" id="IPR017871">
    <property type="entry name" value="ABC_transporter-like_CS"/>
</dbReference>
<dbReference type="EMBL" id="QXJK01000007">
    <property type="protein sequence ID" value="RIX34410.1"/>
    <property type="molecule type" value="Genomic_DNA"/>
</dbReference>
<evidence type="ECO:0000256" key="1">
    <source>
        <dbReference type="ARBA" id="ARBA00004651"/>
    </source>
</evidence>
<dbReference type="Gene3D" id="3.40.50.300">
    <property type="entry name" value="P-loop containing nucleotide triphosphate hydrolases"/>
    <property type="match status" value="2"/>
</dbReference>
<comment type="similarity">
    <text evidence="9">Belongs to the ABC transporter superfamily. Lipid exporter (TC 3.A.1.106) family.</text>
</comment>
<feature type="domain" description="ABC transmembrane type-1" evidence="12">
    <location>
        <begin position="554"/>
        <end position="836"/>
    </location>
</feature>
<dbReference type="CDD" id="cd18546">
    <property type="entry name" value="ABC_6TM_Rv0194_D2_like"/>
    <property type="match status" value="1"/>
</dbReference>
<feature type="domain" description="ABC transporter" evidence="11">
    <location>
        <begin position="283"/>
        <end position="519"/>
    </location>
</feature>
<feature type="transmembrane region" description="Helical" evidence="10">
    <location>
        <begin position="549"/>
        <end position="570"/>
    </location>
</feature>
<dbReference type="InterPro" id="IPR003593">
    <property type="entry name" value="AAA+_ATPase"/>
</dbReference>
<feature type="transmembrane region" description="Helical" evidence="10">
    <location>
        <begin position="20"/>
        <end position="36"/>
    </location>
</feature>
<dbReference type="InterPro" id="IPR039421">
    <property type="entry name" value="Type_1_exporter"/>
</dbReference>
<dbReference type="InterPro" id="IPR011527">
    <property type="entry name" value="ABC1_TM_dom"/>
</dbReference>
<comment type="subcellular location">
    <subcellularLocation>
        <location evidence="1">Cell membrane</location>
        <topology evidence="1">Multi-pass membrane protein</topology>
    </subcellularLocation>
</comment>
<feature type="transmembrane region" description="Helical" evidence="10">
    <location>
        <begin position="121"/>
        <end position="139"/>
    </location>
</feature>
<evidence type="ECO:0000259" key="12">
    <source>
        <dbReference type="PROSITE" id="PS50929"/>
    </source>
</evidence>
<feature type="transmembrane region" description="Helical" evidence="10">
    <location>
        <begin position="668"/>
        <end position="687"/>
    </location>
</feature>